<reference evidence="5" key="1">
    <citation type="submission" date="2021-01" db="EMBL/GenBank/DDBJ databases">
        <authorList>
            <person name="Corre E."/>
            <person name="Pelletier E."/>
            <person name="Niang G."/>
            <person name="Scheremetjew M."/>
            <person name="Finn R."/>
            <person name="Kale V."/>
            <person name="Holt S."/>
            <person name="Cochrane G."/>
            <person name="Meng A."/>
            <person name="Brown T."/>
            <person name="Cohen L."/>
        </authorList>
    </citation>
    <scope>NUCLEOTIDE SEQUENCE</scope>
    <source>
        <strain evidence="5">CCMP826</strain>
    </source>
</reference>
<evidence type="ECO:0000256" key="4">
    <source>
        <dbReference type="SAM" id="SignalP"/>
    </source>
</evidence>
<gene>
    <name evidence="5" type="ORF">HTAM1171_LOCUS3805</name>
</gene>
<organism evidence="5">
    <name type="scientific">Helicotheca tamesis</name>
    <dbReference type="NCBI Taxonomy" id="374047"/>
    <lineage>
        <taxon>Eukaryota</taxon>
        <taxon>Sar</taxon>
        <taxon>Stramenopiles</taxon>
        <taxon>Ochrophyta</taxon>
        <taxon>Bacillariophyta</taxon>
        <taxon>Mediophyceae</taxon>
        <taxon>Lithodesmiophycidae</taxon>
        <taxon>Lithodesmiales</taxon>
        <taxon>Lithodesmiaceae</taxon>
        <taxon>Helicotheca</taxon>
    </lineage>
</organism>
<dbReference type="GO" id="GO:0009507">
    <property type="term" value="C:chloroplast"/>
    <property type="evidence" value="ECO:0007669"/>
    <property type="project" value="UniProtKB-SubCell"/>
</dbReference>
<comment type="subcellular location">
    <subcellularLocation>
        <location evidence="1">Plastid</location>
        <location evidence="1">Chloroplast</location>
    </subcellularLocation>
</comment>
<sequence>MTSKITTTSAILSFLLLSSSSYISHASQFSNLVKRARQTLNLSNTFGSATNAPSYDRIASQPVFQVSTPWGSPYMVFEQVEKEEEDTPTEEEDAKKKNIYDVNALASGAINDEKSSGFDSRPVALYFMDERDARALQDEMKSMANMVDADLRITSTSLSKALRQAANLGAGLPTGQPVDPLTGDMKSMDDGGSLRYKVVPSKRELFYAARCKGRERVGLGFGKRPEEDAYTMLKPSTMIGAEKTMARMKAKTEAKKKNPAGTVLTAEEKLREEYEHMERGFGIPVFYCPELKRQPSKIKRMLLRNAANRMESPLFFSYEDLLDAWTAMKQQSSSPVPEKPRQVEVYNMFDVVSSLDKDQWKTKREEEVANEKNGIVGKIPVVNSIVRKIKGLNEGDKISSGLEYVTFVPSSRNVESKVSMSTIGNGKARLRPMR</sequence>
<keyword evidence="3" id="KW-0934">Plastid</keyword>
<dbReference type="AlphaFoldDB" id="A0A7S2H6U8"/>
<keyword evidence="2" id="KW-0150">Chloroplast</keyword>
<dbReference type="PANTHER" id="PTHR33926:SF4">
    <property type="entry name" value="PROTEIN TIC 22, CHLOROPLASTIC"/>
    <property type="match status" value="1"/>
</dbReference>
<feature type="signal peptide" evidence="4">
    <location>
        <begin position="1"/>
        <end position="26"/>
    </location>
</feature>
<dbReference type="Gene3D" id="3.40.1350.100">
    <property type="match status" value="1"/>
</dbReference>
<name>A0A7S2H6U8_9STRA</name>
<dbReference type="InterPro" id="IPR007378">
    <property type="entry name" value="Tic22-like"/>
</dbReference>
<dbReference type="GO" id="GO:0015031">
    <property type="term" value="P:protein transport"/>
    <property type="evidence" value="ECO:0007669"/>
    <property type="project" value="InterPro"/>
</dbReference>
<evidence type="ECO:0000313" key="5">
    <source>
        <dbReference type="EMBL" id="CAD9481803.1"/>
    </source>
</evidence>
<accession>A0A7S2H6U8</accession>
<evidence type="ECO:0000256" key="2">
    <source>
        <dbReference type="ARBA" id="ARBA00022528"/>
    </source>
</evidence>
<feature type="chain" id="PRO_5031085869" evidence="4">
    <location>
        <begin position="27"/>
        <end position="434"/>
    </location>
</feature>
<evidence type="ECO:0000256" key="1">
    <source>
        <dbReference type="ARBA" id="ARBA00004229"/>
    </source>
</evidence>
<proteinExistence type="predicted"/>
<protein>
    <submittedName>
        <fullName evidence="5">Uncharacterized protein</fullName>
    </submittedName>
</protein>
<dbReference type="EMBL" id="HBGV01006270">
    <property type="protein sequence ID" value="CAD9481803.1"/>
    <property type="molecule type" value="Transcribed_RNA"/>
</dbReference>
<dbReference type="PANTHER" id="PTHR33926">
    <property type="entry name" value="PROTEIN TIC 22, CHLOROPLASTIC"/>
    <property type="match status" value="1"/>
</dbReference>
<evidence type="ECO:0000256" key="3">
    <source>
        <dbReference type="ARBA" id="ARBA00022640"/>
    </source>
</evidence>
<keyword evidence="4" id="KW-0732">Signal</keyword>